<evidence type="ECO:0000256" key="1">
    <source>
        <dbReference type="ARBA" id="ARBA00022679"/>
    </source>
</evidence>
<dbReference type="EMBL" id="CAFBMF010000024">
    <property type="protein sequence ID" value="CAB4894182.1"/>
    <property type="molecule type" value="Genomic_DNA"/>
</dbReference>
<dbReference type="EMBL" id="CAFAAL010000041">
    <property type="protein sequence ID" value="CAB4800570.1"/>
    <property type="molecule type" value="Genomic_DNA"/>
</dbReference>
<keyword evidence="2" id="KW-0418">Kinase</keyword>
<reference evidence="8" key="1">
    <citation type="submission" date="2020-05" db="EMBL/GenBank/DDBJ databases">
        <authorList>
            <person name="Chiriac C."/>
            <person name="Salcher M."/>
            <person name="Ghai R."/>
            <person name="Kavagutti S V."/>
        </authorList>
    </citation>
    <scope>NUCLEOTIDE SEQUENCE</scope>
</reference>
<dbReference type="PANTHER" id="PTHR20275">
    <property type="entry name" value="NAD KINASE"/>
    <property type="match status" value="1"/>
</dbReference>
<organism evidence="8">
    <name type="scientific">freshwater metagenome</name>
    <dbReference type="NCBI Taxonomy" id="449393"/>
    <lineage>
        <taxon>unclassified sequences</taxon>
        <taxon>metagenomes</taxon>
        <taxon>ecological metagenomes</taxon>
    </lineage>
</organism>
<sequence>MTSASPKKVVIVGHSERPEAAVVARQAVEWLRKHGHTPVAQAVDIQSLGLEVDLCTATDIASAELVLSIGGDGTMLRSVTMLNGAAVPVLGINMGLLGYLAEVEPENLESSLERFFSGDYELEKRLVIDVEVEKNDGSRTAWRALNEASFEKERTGQTVRLAVSIDGARFTTFQADGLLVATPTGSTAYSLSARGPVVSPTLEAMLLTPLAPHMLFDRSLVLGPTETIRIDVDGSRSVGLAIDGQEVASLEGGASVTCSASDHPALFVRMQPQRFHQILKAKFGLADR</sequence>
<dbReference type="InterPro" id="IPR016064">
    <property type="entry name" value="NAD/diacylglycerol_kinase_sf"/>
</dbReference>
<evidence type="ECO:0000313" key="8">
    <source>
        <dbReference type="EMBL" id="CAB4867571.1"/>
    </source>
</evidence>
<proteinExistence type="inferred from homology"/>
<protein>
    <submittedName>
        <fullName evidence="8">Unannotated protein</fullName>
    </submittedName>
</protein>
<dbReference type="InterPro" id="IPR017438">
    <property type="entry name" value="ATP-NAD_kinase_N"/>
</dbReference>
<dbReference type="EMBL" id="CAEZYH010000041">
    <property type="protein sequence ID" value="CAB4721573.1"/>
    <property type="molecule type" value="Genomic_DNA"/>
</dbReference>
<dbReference type="GO" id="GO:0019674">
    <property type="term" value="P:NAD+ metabolic process"/>
    <property type="evidence" value="ECO:0007669"/>
    <property type="project" value="InterPro"/>
</dbReference>
<evidence type="ECO:0000313" key="7">
    <source>
        <dbReference type="EMBL" id="CAB4800570.1"/>
    </source>
</evidence>
<name>A0A6J7DB90_9ZZZZ</name>
<evidence type="ECO:0000313" key="5">
    <source>
        <dbReference type="EMBL" id="CAB4721573.1"/>
    </source>
</evidence>
<dbReference type="GO" id="GO:0003951">
    <property type="term" value="F:NAD+ kinase activity"/>
    <property type="evidence" value="ECO:0007669"/>
    <property type="project" value="InterPro"/>
</dbReference>
<dbReference type="HAMAP" id="MF_00361">
    <property type="entry name" value="NAD_kinase"/>
    <property type="match status" value="1"/>
</dbReference>
<dbReference type="PANTHER" id="PTHR20275:SF0">
    <property type="entry name" value="NAD KINASE"/>
    <property type="match status" value="1"/>
</dbReference>
<dbReference type="EMBL" id="CAFBLJ010000034">
    <property type="protein sequence ID" value="CAB4867571.1"/>
    <property type="molecule type" value="Genomic_DNA"/>
</dbReference>
<dbReference type="Gene3D" id="2.60.200.30">
    <property type="entry name" value="Probable inorganic polyphosphate/atp-NAD kinase, domain 2"/>
    <property type="match status" value="1"/>
</dbReference>
<dbReference type="Pfam" id="PF20143">
    <property type="entry name" value="NAD_kinase_C"/>
    <property type="match status" value="1"/>
</dbReference>
<keyword evidence="1" id="KW-0808">Transferase</keyword>
<evidence type="ECO:0000256" key="4">
    <source>
        <dbReference type="ARBA" id="ARBA00023027"/>
    </source>
</evidence>
<dbReference type="AlphaFoldDB" id="A0A6J7DB90"/>
<evidence type="ECO:0000313" key="6">
    <source>
        <dbReference type="EMBL" id="CAB4776260.1"/>
    </source>
</evidence>
<dbReference type="InterPro" id="IPR017437">
    <property type="entry name" value="ATP-NAD_kinase_PpnK-typ_C"/>
</dbReference>
<evidence type="ECO:0000256" key="2">
    <source>
        <dbReference type="ARBA" id="ARBA00022777"/>
    </source>
</evidence>
<dbReference type="Gene3D" id="3.40.50.10330">
    <property type="entry name" value="Probable inorganic polyphosphate/atp-NAD kinase, domain 1"/>
    <property type="match status" value="1"/>
</dbReference>
<evidence type="ECO:0000313" key="10">
    <source>
        <dbReference type="EMBL" id="CAB5023233.1"/>
    </source>
</evidence>
<dbReference type="EMBL" id="CAFBPS010000016">
    <property type="protein sequence ID" value="CAB5023233.1"/>
    <property type="molecule type" value="Genomic_DNA"/>
</dbReference>
<dbReference type="InterPro" id="IPR002504">
    <property type="entry name" value="NADK"/>
</dbReference>
<evidence type="ECO:0000313" key="9">
    <source>
        <dbReference type="EMBL" id="CAB4894182.1"/>
    </source>
</evidence>
<keyword evidence="4" id="KW-0520">NAD</keyword>
<evidence type="ECO:0000256" key="3">
    <source>
        <dbReference type="ARBA" id="ARBA00022857"/>
    </source>
</evidence>
<dbReference type="GO" id="GO:0006741">
    <property type="term" value="P:NADP+ biosynthetic process"/>
    <property type="evidence" value="ECO:0007669"/>
    <property type="project" value="InterPro"/>
</dbReference>
<gene>
    <name evidence="5" type="ORF">UFOPK2658_01067</name>
    <name evidence="6" type="ORF">UFOPK2880_01128</name>
    <name evidence="7" type="ORF">UFOPK3004_00651</name>
    <name evidence="8" type="ORF">UFOPK3304_00819</name>
    <name evidence="9" type="ORF">UFOPK3494_00572</name>
    <name evidence="10" type="ORF">UFOPK4134_00401</name>
</gene>
<keyword evidence="3" id="KW-0521">NADP</keyword>
<dbReference type="Pfam" id="PF01513">
    <property type="entry name" value="NAD_kinase"/>
    <property type="match status" value="1"/>
</dbReference>
<dbReference type="SUPFAM" id="SSF111331">
    <property type="entry name" value="NAD kinase/diacylglycerol kinase-like"/>
    <property type="match status" value="1"/>
</dbReference>
<dbReference type="EMBL" id="CAEZZP010000070">
    <property type="protein sequence ID" value="CAB4776260.1"/>
    <property type="molecule type" value="Genomic_DNA"/>
</dbReference>
<accession>A0A6J7DB90</accession>